<evidence type="ECO:0000313" key="3">
    <source>
        <dbReference type="Proteomes" id="UP000637632"/>
    </source>
</evidence>
<comment type="caution">
    <text evidence="2">The sequence shown here is derived from an EMBL/GenBank/DDBJ whole genome shotgun (WGS) entry which is preliminary data.</text>
</comment>
<dbReference type="Proteomes" id="UP000637632">
    <property type="component" value="Unassembled WGS sequence"/>
</dbReference>
<dbReference type="InterPro" id="IPR056509">
    <property type="entry name" value="Imm33-like"/>
</dbReference>
<name>A0ABR6XDN3_9BURK</name>
<proteinExistence type="predicted"/>
<protein>
    <recommendedName>
        <fullName evidence="1">Imm33-like domain-containing protein</fullName>
    </recommendedName>
</protein>
<feature type="domain" description="Imm33-like" evidence="1">
    <location>
        <begin position="7"/>
        <end position="106"/>
    </location>
</feature>
<evidence type="ECO:0000313" key="2">
    <source>
        <dbReference type="EMBL" id="MBC3810700.1"/>
    </source>
</evidence>
<keyword evidence="3" id="KW-1185">Reference proteome</keyword>
<reference evidence="2 3" key="1">
    <citation type="submission" date="2020-08" db="EMBL/GenBank/DDBJ databases">
        <title>Novel species isolated from subtropical streams in China.</title>
        <authorList>
            <person name="Lu H."/>
        </authorList>
    </citation>
    <scope>NUCLEOTIDE SEQUENCE [LARGE SCALE GENOMIC DNA]</scope>
    <source>
        <strain evidence="2 3">CCTCC AB 2015119</strain>
    </source>
</reference>
<accession>A0ABR6XDN3</accession>
<dbReference type="RefSeq" id="WP_190477715.1">
    <property type="nucleotide sequence ID" value="NZ_JACOFT010000002.1"/>
</dbReference>
<evidence type="ECO:0000259" key="1">
    <source>
        <dbReference type="Pfam" id="PF24719"/>
    </source>
</evidence>
<organism evidence="2 3">
    <name type="scientific">Undibacterium aquatile</name>
    <dbReference type="NCBI Taxonomy" id="1537398"/>
    <lineage>
        <taxon>Bacteria</taxon>
        <taxon>Pseudomonadati</taxon>
        <taxon>Pseudomonadota</taxon>
        <taxon>Betaproteobacteria</taxon>
        <taxon>Burkholderiales</taxon>
        <taxon>Oxalobacteraceae</taxon>
        <taxon>Undibacterium</taxon>
    </lineage>
</organism>
<gene>
    <name evidence="2" type="ORF">H8K26_04535</name>
</gene>
<sequence>MTKENGQLGVCQRFGAGHMPPEENEKVGIALGSLGKLPLNALRINPENGASGWYIYGGESSDGPDFYQPLHIAHLVDRCPKIVPYLALPPGWRVLLAPEYEDVWFDSVLIDKLSDGD</sequence>
<dbReference type="EMBL" id="JACOFT010000002">
    <property type="protein sequence ID" value="MBC3810700.1"/>
    <property type="molecule type" value="Genomic_DNA"/>
</dbReference>
<dbReference type="Pfam" id="PF24719">
    <property type="entry name" value="Imm33-like"/>
    <property type="match status" value="1"/>
</dbReference>